<reference evidence="1" key="3">
    <citation type="submission" date="2025-09" db="UniProtKB">
        <authorList>
            <consortium name="Ensembl"/>
        </authorList>
    </citation>
    <scope>IDENTIFICATION</scope>
</reference>
<dbReference type="Pfam" id="PF04388">
    <property type="entry name" value="Hamartin"/>
    <property type="match status" value="1"/>
</dbReference>
<dbReference type="GO" id="GO:0008285">
    <property type="term" value="P:negative regulation of cell population proliferation"/>
    <property type="evidence" value="ECO:0007669"/>
    <property type="project" value="TreeGrafter"/>
</dbReference>
<sequence length="154" mass="16740">MSKEQLSISELLLSLDSSELQEAEHVRAAVNQQLSSDRGGAVLSALVDFYLESWSNQAALSIPYLLAPPPQVLLEKLTEAVNRPAQRLAAVSLLGELVRKQPPWIHLLSRSPLLPALLRCLKVGLVKPDFYAALQHEGEPGYLPGGGQGQCRPV</sequence>
<evidence type="ECO:0000313" key="1">
    <source>
        <dbReference type="Ensembl" id="ENSGWIP00000022145.1"/>
    </source>
</evidence>
<reference evidence="1" key="1">
    <citation type="submission" date="2020-06" db="EMBL/GenBank/DDBJ databases">
        <authorList>
            <consortium name="Wellcome Sanger Institute Data Sharing"/>
        </authorList>
    </citation>
    <scope>NUCLEOTIDE SEQUENCE [LARGE SCALE GENOMIC DNA]</scope>
</reference>
<proteinExistence type="predicted"/>
<dbReference type="PANTHER" id="PTHR15154">
    <property type="entry name" value="HAMARTIN"/>
    <property type="match status" value="1"/>
</dbReference>
<name>A0A8C5EK15_GOUWI</name>
<dbReference type="Proteomes" id="UP000694680">
    <property type="component" value="Chromosome 9"/>
</dbReference>
<dbReference type="GO" id="GO:0051726">
    <property type="term" value="P:regulation of cell cycle"/>
    <property type="evidence" value="ECO:0007669"/>
    <property type="project" value="TreeGrafter"/>
</dbReference>
<dbReference type="GO" id="GO:0032007">
    <property type="term" value="P:negative regulation of TOR signaling"/>
    <property type="evidence" value="ECO:0007669"/>
    <property type="project" value="TreeGrafter"/>
</dbReference>
<organism evidence="1 2">
    <name type="scientific">Gouania willdenowi</name>
    <name type="common">Blunt-snouted clingfish</name>
    <name type="synonym">Lepadogaster willdenowi</name>
    <dbReference type="NCBI Taxonomy" id="441366"/>
    <lineage>
        <taxon>Eukaryota</taxon>
        <taxon>Metazoa</taxon>
        <taxon>Chordata</taxon>
        <taxon>Craniata</taxon>
        <taxon>Vertebrata</taxon>
        <taxon>Euteleostomi</taxon>
        <taxon>Actinopterygii</taxon>
        <taxon>Neopterygii</taxon>
        <taxon>Teleostei</taxon>
        <taxon>Neoteleostei</taxon>
        <taxon>Acanthomorphata</taxon>
        <taxon>Ovalentaria</taxon>
        <taxon>Blenniimorphae</taxon>
        <taxon>Blenniiformes</taxon>
        <taxon>Gobiesocoidei</taxon>
        <taxon>Gobiesocidae</taxon>
        <taxon>Gobiesocinae</taxon>
        <taxon>Gouania</taxon>
    </lineage>
</organism>
<protein>
    <submittedName>
        <fullName evidence="1">Uncharacterized protein</fullName>
    </submittedName>
</protein>
<accession>A0A8C5EK15</accession>
<dbReference type="PANTHER" id="PTHR15154:SF2">
    <property type="entry name" value="HAMARTIN"/>
    <property type="match status" value="1"/>
</dbReference>
<reference evidence="1" key="2">
    <citation type="submission" date="2025-08" db="UniProtKB">
        <authorList>
            <consortium name="Ensembl"/>
        </authorList>
    </citation>
    <scope>IDENTIFICATION</scope>
</reference>
<evidence type="ECO:0000313" key="2">
    <source>
        <dbReference type="Proteomes" id="UP000694680"/>
    </source>
</evidence>
<dbReference type="AlphaFoldDB" id="A0A8C5EK15"/>
<dbReference type="InterPro" id="IPR007483">
    <property type="entry name" value="Hamartin"/>
</dbReference>
<dbReference type="Ensembl" id="ENSGWIT00000024273.1">
    <property type="protein sequence ID" value="ENSGWIP00000022145.1"/>
    <property type="gene ID" value="ENSGWIG00000011884.1"/>
</dbReference>
<dbReference type="GO" id="GO:0033596">
    <property type="term" value="C:TSC1-TSC2 complex"/>
    <property type="evidence" value="ECO:0007669"/>
    <property type="project" value="TreeGrafter"/>
</dbReference>
<keyword evidence="2" id="KW-1185">Reference proteome</keyword>